<gene>
    <name evidence="1" type="ORF">PDMSB3_1471</name>
</gene>
<dbReference type="KEGG" id="pdio:PDMSB3_1471.1"/>
<evidence type="ECO:0000313" key="2">
    <source>
        <dbReference type="Proteomes" id="UP000325811"/>
    </source>
</evidence>
<evidence type="ECO:0000313" key="1">
    <source>
        <dbReference type="EMBL" id="VVD32755.1"/>
    </source>
</evidence>
<protein>
    <submittedName>
        <fullName evidence="1">Uncharacterized protein</fullName>
    </submittedName>
</protein>
<organism evidence="1 2">
    <name type="scientific">Paraburkholderia dioscoreae</name>
    <dbReference type="NCBI Taxonomy" id="2604047"/>
    <lineage>
        <taxon>Bacteria</taxon>
        <taxon>Pseudomonadati</taxon>
        <taxon>Pseudomonadota</taxon>
        <taxon>Betaproteobacteria</taxon>
        <taxon>Burkholderiales</taxon>
        <taxon>Burkholderiaceae</taxon>
        <taxon>Paraburkholderia</taxon>
    </lineage>
</organism>
<dbReference type="EMBL" id="LR699554">
    <property type="protein sequence ID" value="VVD32755.1"/>
    <property type="molecule type" value="Genomic_DNA"/>
</dbReference>
<reference evidence="1 2" key="1">
    <citation type="submission" date="2019-08" db="EMBL/GenBank/DDBJ databases">
        <authorList>
            <person name="Herpell B J."/>
        </authorList>
    </citation>
    <scope>NUCLEOTIDE SEQUENCE [LARGE SCALE GENOMIC DNA]</scope>
    <source>
        <strain evidence="2">Msb3</strain>
    </source>
</reference>
<sequence>MRHGRFEVFPEPFYKGNTQGNSQLFSGEPASGVLTGSLYPFATFAHRKFPPA</sequence>
<dbReference type="Proteomes" id="UP000325811">
    <property type="component" value="Chromosome II"/>
</dbReference>
<name>A0A5Q4YW03_9BURK</name>
<keyword evidence="2" id="KW-1185">Reference proteome</keyword>
<accession>A0A5Q4YW03</accession>
<dbReference type="AlphaFoldDB" id="A0A5Q4YW03"/>
<proteinExistence type="predicted"/>